<proteinExistence type="predicted"/>
<gene>
    <name evidence="2" type="ORF">ADA01nite_19540</name>
</gene>
<accession>A0A511V6D0</accession>
<evidence type="ECO:0000313" key="3">
    <source>
        <dbReference type="Proteomes" id="UP000321157"/>
    </source>
</evidence>
<organism evidence="2 3">
    <name type="scientific">Aneurinibacillus danicus</name>
    <dbReference type="NCBI Taxonomy" id="267746"/>
    <lineage>
        <taxon>Bacteria</taxon>
        <taxon>Bacillati</taxon>
        <taxon>Bacillota</taxon>
        <taxon>Bacilli</taxon>
        <taxon>Bacillales</taxon>
        <taxon>Paenibacillaceae</taxon>
        <taxon>Aneurinibacillus group</taxon>
        <taxon>Aneurinibacillus</taxon>
    </lineage>
</organism>
<dbReference type="RefSeq" id="WP_146809767.1">
    <property type="nucleotide sequence ID" value="NZ_BJXX01000082.1"/>
</dbReference>
<feature type="region of interest" description="Disordered" evidence="1">
    <location>
        <begin position="51"/>
        <end position="85"/>
    </location>
</feature>
<keyword evidence="3" id="KW-1185">Reference proteome</keyword>
<evidence type="ECO:0000256" key="1">
    <source>
        <dbReference type="SAM" id="MobiDB-lite"/>
    </source>
</evidence>
<sequence length="85" mass="9314">MDNQSLQDAQRSLNNAFQAVGQLEGTPNEKQVMNGARNAMAHARRAIEQVQDNGDQGAVSAMEQQMDQLQARFESAQDSSGKHIN</sequence>
<reference evidence="2 3" key="1">
    <citation type="submission" date="2019-07" db="EMBL/GenBank/DDBJ databases">
        <title>Whole genome shotgun sequence of Aneurinibacillus danicus NBRC 102444.</title>
        <authorList>
            <person name="Hosoyama A."/>
            <person name="Uohara A."/>
            <person name="Ohji S."/>
            <person name="Ichikawa N."/>
        </authorList>
    </citation>
    <scope>NUCLEOTIDE SEQUENCE [LARGE SCALE GENOMIC DNA]</scope>
    <source>
        <strain evidence="2 3">NBRC 102444</strain>
    </source>
</reference>
<comment type="caution">
    <text evidence="2">The sequence shown here is derived from an EMBL/GenBank/DDBJ whole genome shotgun (WGS) entry which is preliminary data.</text>
</comment>
<dbReference type="Proteomes" id="UP000321157">
    <property type="component" value="Unassembled WGS sequence"/>
</dbReference>
<dbReference type="EMBL" id="BJXX01000082">
    <property type="protein sequence ID" value="GEN34494.1"/>
    <property type="molecule type" value="Genomic_DNA"/>
</dbReference>
<dbReference type="AlphaFoldDB" id="A0A511V6D0"/>
<evidence type="ECO:0000313" key="2">
    <source>
        <dbReference type="EMBL" id="GEN34494.1"/>
    </source>
</evidence>
<dbReference type="OrthoDB" id="2680091at2"/>
<name>A0A511V6D0_9BACL</name>
<protein>
    <submittedName>
        <fullName evidence="2">Uncharacterized protein</fullName>
    </submittedName>
</protein>